<evidence type="ECO:0000256" key="1">
    <source>
        <dbReference type="SAM" id="MobiDB-lite"/>
    </source>
</evidence>
<protein>
    <submittedName>
        <fullName evidence="2">Uncharacterized protein</fullName>
    </submittedName>
</protein>
<name>A0A3N4KGU6_9PEZI</name>
<reference evidence="2 3" key="1">
    <citation type="journal article" date="2018" name="Nat. Ecol. Evol.">
        <title>Pezizomycetes genomes reveal the molecular basis of ectomycorrhizal truffle lifestyle.</title>
        <authorList>
            <person name="Murat C."/>
            <person name="Payen T."/>
            <person name="Noel B."/>
            <person name="Kuo A."/>
            <person name="Morin E."/>
            <person name="Chen J."/>
            <person name="Kohler A."/>
            <person name="Krizsan K."/>
            <person name="Balestrini R."/>
            <person name="Da Silva C."/>
            <person name="Montanini B."/>
            <person name="Hainaut M."/>
            <person name="Levati E."/>
            <person name="Barry K.W."/>
            <person name="Belfiori B."/>
            <person name="Cichocki N."/>
            <person name="Clum A."/>
            <person name="Dockter R.B."/>
            <person name="Fauchery L."/>
            <person name="Guy J."/>
            <person name="Iotti M."/>
            <person name="Le Tacon F."/>
            <person name="Lindquist E.A."/>
            <person name="Lipzen A."/>
            <person name="Malagnac F."/>
            <person name="Mello A."/>
            <person name="Molinier V."/>
            <person name="Miyauchi S."/>
            <person name="Poulain J."/>
            <person name="Riccioni C."/>
            <person name="Rubini A."/>
            <person name="Sitrit Y."/>
            <person name="Splivallo R."/>
            <person name="Traeger S."/>
            <person name="Wang M."/>
            <person name="Zifcakova L."/>
            <person name="Wipf D."/>
            <person name="Zambonelli A."/>
            <person name="Paolocci F."/>
            <person name="Nowrousian M."/>
            <person name="Ottonello S."/>
            <person name="Baldrian P."/>
            <person name="Spatafora J.W."/>
            <person name="Henrissat B."/>
            <person name="Nagy L.G."/>
            <person name="Aury J.M."/>
            <person name="Wincker P."/>
            <person name="Grigoriev I.V."/>
            <person name="Bonfante P."/>
            <person name="Martin F.M."/>
        </authorList>
    </citation>
    <scope>NUCLEOTIDE SEQUENCE [LARGE SCALE GENOMIC DNA]</scope>
    <source>
        <strain evidence="2 3">CCBAS932</strain>
    </source>
</reference>
<dbReference type="EMBL" id="ML119162">
    <property type="protein sequence ID" value="RPB08542.1"/>
    <property type="molecule type" value="Genomic_DNA"/>
</dbReference>
<dbReference type="AlphaFoldDB" id="A0A3N4KGU6"/>
<dbReference type="OrthoDB" id="10416620at2759"/>
<evidence type="ECO:0000313" key="2">
    <source>
        <dbReference type="EMBL" id="RPB08542.1"/>
    </source>
</evidence>
<keyword evidence="3" id="KW-1185">Reference proteome</keyword>
<evidence type="ECO:0000313" key="3">
    <source>
        <dbReference type="Proteomes" id="UP000277580"/>
    </source>
</evidence>
<feature type="region of interest" description="Disordered" evidence="1">
    <location>
        <begin position="1"/>
        <end position="108"/>
    </location>
</feature>
<dbReference type="InParanoid" id="A0A3N4KGU6"/>
<gene>
    <name evidence="2" type="ORF">P167DRAFT_608678</name>
</gene>
<feature type="compositionally biased region" description="Polar residues" evidence="1">
    <location>
        <begin position="91"/>
        <end position="104"/>
    </location>
</feature>
<accession>A0A3N4KGU6</accession>
<sequence>MEDEKDNDIETSAQLEAMGFTSFGQQPKRPKHRHHGPSGPPGSLPRVEIPKEAAPVPLSGDNTNAGNEAGGSEQQRHKASRSYGQGARARGSNNYDGDVSSGSSPGAFFSKSFTENPWEKLEQKMGIPVGLKN</sequence>
<dbReference type="Proteomes" id="UP000277580">
    <property type="component" value="Unassembled WGS sequence"/>
</dbReference>
<proteinExistence type="predicted"/>
<organism evidence="2 3">
    <name type="scientific">Morchella conica CCBAS932</name>
    <dbReference type="NCBI Taxonomy" id="1392247"/>
    <lineage>
        <taxon>Eukaryota</taxon>
        <taxon>Fungi</taxon>
        <taxon>Dikarya</taxon>
        <taxon>Ascomycota</taxon>
        <taxon>Pezizomycotina</taxon>
        <taxon>Pezizomycetes</taxon>
        <taxon>Pezizales</taxon>
        <taxon>Morchellaceae</taxon>
        <taxon>Morchella</taxon>
    </lineage>
</organism>